<evidence type="ECO:0000313" key="14">
    <source>
        <dbReference type="Proteomes" id="UP000739411"/>
    </source>
</evidence>
<dbReference type="FunFam" id="3.40.50.1000:FF:000029">
    <property type="entry name" value="3-deoxy-D-manno-octulosonate 8-phosphate phosphatase KdsC"/>
    <property type="match status" value="1"/>
</dbReference>
<gene>
    <name evidence="13" type="ORF">IPJ38_09540</name>
</gene>
<keyword evidence="8 13" id="KW-0378">Hydrolase</keyword>
<dbReference type="SFLD" id="SFLDG01136">
    <property type="entry name" value="C1.6:_Phosphoserine_Phosphatas"/>
    <property type="match status" value="1"/>
</dbReference>
<dbReference type="InterPro" id="IPR023214">
    <property type="entry name" value="HAD_sf"/>
</dbReference>
<evidence type="ECO:0000256" key="11">
    <source>
        <dbReference type="ARBA" id="ARBA00031051"/>
    </source>
</evidence>
<evidence type="ECO:0000256" key="4">
    <source>
        <dbReference type="ARBA" id="ARBA00011881"/>
    </source>
</evidence>
<dbReference type="InterPro" id="IPR010023">
    <property type="entry name" value="KdsC_fam"/>
</dbReference>
<dbReference type="SFLD" id="SFLDS00003">
    <property type="entry name" value="Haloacid_Dehalogenase"/>
    <property type="match status" value="1"/>
</dbReference>
<evidence type="ECO:0000256" key="10">
    <source>
        <dbReference type="ARBA" id="ARBA00022985"/>
    </source>
</evidence>
<dbReference type="SFLD" id="SFLDG01138">
    <property type="entry name" value="C1.6.2:_Deoxy-d-mannose-octulo"/>
    <property type="match status" value="1"/>
</dbReference>
<feature type="binding site" evidence="12">
    <location>
        <position position="16"/>
    </location>
    <ligand>
        <name>Mg(2+)</name>
        <dbReference type="ChEBI" id="CHEBI:18420"/>
    </ligand>
</feature>
<evidence type="ECO:0000256" key="8">
    <source>
        <dbReference type="ARBA" id="ARBA00022801"/>
    </source>
</evidence>
<reference evidence="13 14" key="1">
    <citation type="submission" date="2020-10" db="EMBL/GenBank/DDBJ databases">
        <title>Connecting structure to function with the recovery of over 1000 high-quality activated sludge metagenome-assembled genomes encoding full-length rRNA genes using long-read sequencing.</title>
        <authorList>
            <person name="Singleton C.M."/>
            <person name="Petriglieri F."/>
            <person name="Kristensen J.M."/>
            <person name="Kirkegaard R.H."/>
            <person name="Michaelsen T.Y."/>
            <person name="Andersen M.H."/>
            <person name="Karst S.M."/>
            <person name="Dueholm M.S."/>
            <person name="Nielsen P.H."/>
            <person name="Albertsen M."/>
        </authorList>
    </citation>
    <scope>NUCLEOTIDE SEQUENCE [LARGE SCALE GENOMIC DNA]</scope>
    <source>
        <strain evidence="13">EsbW_18-Q3-R4-48_BATAC.463</strain>
    </source>
</reference>
<dbReference type="Proteomes" id="UP000739411">
    <property type="component" value="Unassembled WGS sequence"/>
</dbReference>
<keyword evidence="10" id="KW-0448">Lipopolysaccharide biosynthesis</keyword>
<sequence length="175" mass="18319">MDAITRAKRIKLAAFDIDGVMTDGGLHYTDDGGELKTFNVQDGLGIVLMRRAGFELAIVTGRTSGVVESRAADLGISHVFQGVADKRVAVAGLLEKLGLQWSDCAYMGDDLIDLSVMAQCGLAIAPANARPVVKAHAQLVTDAAGGQGAVREAIEFIMAAQGKLEAAVASYLDTK</sequence>
<comment type="subunit">
    <text evidence="4">Homotetramer.</text>
</comment>
<dbReference type="PANTHER" id="PTHR21485:SF6">
    <property type="entry name" value="N-ACYLNEURAMINATE CYTIDYLYLTRANSFERASE-RELATED"/>
    <property type="match status" value="1"/>
</dbReference>
<dbReference type="GO" id="GO:0019143">
    <property type="term" value="F:3-deoxy-manno-octulosonate-8-phosphatase activity"/>
    <property type="evidence" value="ECO:0007669"/>
    <property type="project" value="UniProtKB-EC"/>
</dbReference>
<evidence type="ECO:0000256" key="2">
    <source>
        <dbReference type="ARBA" id="ARBA00001946"/>
    </source>
</evidence>
<organism evidence="13 14">
    <name type="scientific">Candidatus Dechloromonas phosphorivorans</name>
    <dbReference type="NCBI Taxonomy" id="2899244"/>
    <lineage>
        <taxon>Bacteria</taxon>
        <taxon>Pseudomonadati</taxon>
        <taxon>Pseudomonadota</taxon>
        <taxon>Betaproteobacteria</taxon>
        <taxon>Rhodocyclales</taxon>
        <taxon>Azonexaceae</taxon>
        <taxon>Dechloromonas</taxon>
    </lineage>
</organism>
<keyword evidence="7 12" id="KW-0479">Metal-binding</keyword>
<name>A0A935JZC1_9RHOO</name>
<feature type="binding site" evidence="12">
    <location>
        <position position="109"/>
    </location>
    <ligand>
        <name>Mg(2+)</name>
        <dbReference type="ChEBI" id="CHEBI:18420"/>
    </ligand>
</feature>
<dbReference type="CDD" id="cd01630">
    <property type="entry name" value="HAD_KDO-like"/>
    <property type="match status" value="1"/>
</dbReference>
<protein>
    <recommendedName>
        <fullName evidence="6">3-deoxy-D-manno-octulosonate 8-phosphate phosphatase KdsC</fullName>
        <ecNumber evidence="5">3.1.3.45</ecNumber>
    </recommendedName>
    <alternativeName>
        <fullName evidence="11">KDO 8-P phosphatase</fullName>
    </alternativeName>
</protein>
<evidence type="ECO:0000256" key="6">
    <source>
        <dbReference type="ARBA" id="ARBA00020092"/>
    </source>
</evidence>
<dbReference type="SUPFAM" id="SSF56784">
    <property type="entry name" value="HAD-like"/>
    <property type="match status" value="1"/>
</dbReference>
<dbReference type="AlphaFoldDB" id="A0A935JZC1"/>
<evidence type="ECO:0000256" key="1">
    <source>
        <dbReference type="ARBA" id="ARBA00000898"/>
    </source>
</evidence>
<dbReference type="GO" id="GO:0009103">
    <property type="term" value="P:lipopolysaccharide biosynthetic process"/>
    <property type="evidence" value="ECO:0007669"/>
    <property type="project" value="UniProtKB-KW"/>
</dbReference>
<evidence type="ECO:0000256" key="12">
    <source>
        <dbReference type="PIRSR" id="PIRSR006118-2"/>
    </source>
</evidence>
<evidence type="ECO:0000313" key="13">
    <source>
        <dbReference type="EMBL" id="MBK7415299.1"/>
    </source>
</evidence>
<dbReference type="Pfam" id="PF08282">
    <property type="entry name" value="Hydrolase_3"/>
    <property type="match status" value="1"/>
</dbReference>
<dbReference type="GO" id="GO:0008781">
    <property type="term" value="F:N-acylneuraminate cytidylyltransferase activity"/>
    <property type="evidence" value="ECO:0007669"/>
    <property type="project" value="TreeGrafter"/>
</dbReference>
<evidence type="ECO:0000256" key="9">
    <source>
        <dbReference type="ARBA" id="ARBA00022842"/>
    </source>
</evidence>
<proteinExistence type="inferred from homology"/>
<dbReference type="EMBL" id="JADJMS010000019">
    <property type="protein sequence ID" value="MBK7415299.1"/>
    <property type="molecule type" value="Genomic_DNA"/>
</dbReference>
<comment type="caution">
    <text evidence="13">The sequence shown here is derived from an EMBL/GenBank/DDBJ whole genome shotgun (WGS) entry which is preliminary data.</text>
</comment>
<keyword evidence="9 12" id="KW-0460">Magnesium</keyword>
<dbReference type="PIRSF" id="PIRSF006118">
    <property type="entry name" value="KDO8-P_Ptase"/>
    <property type="match status" value="1"/>
</dbReference>
<dbReference type="PANTHER" id="PTHR21485">
    <property type="entry name" value="HAD SUPERFAMILY MEMBERS CMAS AND KDSC"/>
    <property type="match status" value="1"/>
</dbReference>
<comment type="similarity">
    <text evidence="3">Belongs to the KdsC family.</text>
</comment>
<feature type="binding site" evidence="12">
    <location>
        <position position="18"/>
    </location>
    <ligand>
        <name>substrate</name>
    </ligand>
</feature>
<dbReference type="GO" id="GO:0046872">
    <property type="term" value="F:metal ion binding"/>
    <property type="evidence" value="ECO:0007669"/>
    <property type="project" value="UniProtKB-KW"/>
</dbReference>
<evidence type="ECO:0000256" key="5">
    <source>
        <dbReference type="ARBA" id="ARBA00013066"/>
    </source>
</evidence>
<dbReference type="NCBIfam" id="TIGR01670">
    <property type="entry name" value="KdsC-phosphatas"/>
    <property type="match status" value="1"/>
</dbReference>
<accession>A0A935JZC1</accession>
<dbReference type="EC" id="3.1.3.45" evidence="5"/>
<dbReference type="InterPro" id="IPR036412">
    <property type="entry name" value="HAD-like_sf"/>
</dbReference>
<evidence type="ECO:0000256" key="7">
    <source>
        <dbReference type="ARBA" id="ARBA00022723"/>
    </source>
</evidence>
<evidence type="ECO:0000256" key="3">
    <source>
        <dbReference type="ARBA" id="ARBA00005893"/>
    </source>
</evidence>
<comment type="catalytic activity">
    <reaction evidence="1">
        <text>3-deoxy-alpha-D-manno-2-octulosonate-8-phosphate + H2O = 3-deoxy-alpha-D-manno-oct-2-ulosonate + phosphate</text>
        <dbReference type="Rhea" id="RHEA:11500"/>
        <dbReference type="ChEBI" id="CHEBI:15377"/>
        <dbReference type="ChEBI" id="CHEBI:43474"/>
        <dbReference type="ChEBI" id="CHEBI:85985"/>
        <dbReference type="ChEBI" id="CHEBI:85986"/>
        <dbReference type="EC" id="3.1.3.45"/>
    </reaction>
</comment>
<comment type="cofactor">
    <cofactor evidence="2 12">
        <name>Mg(2+)</name>
        <dbReference type="ChEBI" id="CHEBI:18420"/>
    </cofactor>
</comment>
<dbReference type="Gene3D" id="3.40.50.1000">
    <property type="entry name" value="HAD superfamily/HAD-like"/>
    <property type="match status" value="1"/>
</dbReference>
<dbReference type="InterPro" id="IPR050793">
    <property type="entry name" value="CMP-NeuNAc_synthase"/>
</dbReference>